<organism evidence="2 3">
    <name type="scientific">Fonsecaea multimorphosa CBS 102226</name>
    <dbReference type="NCBI Taxonomy" id="1442371"/>
    <lineage>
        <taxon>Eukaryota</taxon>
        <taxon>Fungi</taxon>
        <taxon>Dikarya</taxon>
        <taxon>Ascomycota</taxon>
        <taxon>Pezizomycotina</taxon>
        <taxon>Eurotiomycetes</taxon>
        <taxon>Chaetothyriomycetidae</taxon>
        <taxon>Chaetothyriales</taxon>
        <taxon>Herpotrichiellaceae</taxon>
        <taxon>Fonsecaea</taxon>
    </lineage>
</organism>
<evidence type="ECO:0000313" key="2">
    <source>
        <dbReference type="EMBL" id="KIX95358.1"/>
    </source>
</evidence>
<sequence>MTSTSHSTTPTNETPARPKTVDGQEAFRNGPHVQSDTPQALAEVGFVPLLDNQGVEILLAPFHPPFQKPLLILILGNHQYSEYLGRCIAVADSEAATAEQQQQQEQQTGKKRKWACAHKKS</sequence>
<dbReference type="OrthoDB" id="4136758at2759"/>
<dbReference type="GeneID" id="27714621"/>
<dbReference type="EMBL" id="KN848082">
    <property type="protein sequence ID" value="KIX95358.1"/>
    <property type="molecule type" value="Genomic_DNA"/>
</dbReference>
<protein>
    <submittedName>
        <fullName evidence="2">Uncharacterized protein</fullName>
    </submittedName>
</protein>
<evidence type="ECO:0000313" key="3">
    <source>
        <dbReference type="Proteomes" id="UP000053411"/>
    </source>
</evidence>
<dbReference type="Proteomes" id="UP000053411">
    <property type="component" value="Unassembled WGS sequence"/>
</dbReference>
<feature type="region of interest" description="Disordered" evidence="1">
    <location>
        <begin position="1"/>
        <end position="35"/>
    </location>
</feature>
<keyword evidence="3" id="KW-1185">Reference proteome</keyword>
<dbReference type="VEuPathDB" id="FungiDB:Z520_08875"/>
<evidence type="ECO:0000256" key="1">
    <source>
        <dbReference type="SAM" id="MobiDB-lite"/>
    </source>
</evidence>
<feature type="compositionally biased region" description="Basic residues" evidence="1">
    <location>
        <begin position="109"/>
        <end position="121"/>
    </location>
</feature>
<dbReference type="RefSeq" id="XP_016629481.1">
    <property type="nucleotide sequence ID" value="XM_016779371.1"/>
</dbReference>
<dbReference type="AlphaFoldDB" id="A0A0D2KFA1"/>
<reference evidence="2 3" key="1">
    <citation type="submission" date="2015-01" db="EMBL/GenBank/DDBJ databases">
        <title>The Genome Sequence of Fonsecaea multimorphosa CBS 102226.</title>
        <authorList>
            <consortium name="The Broad Institute Genomics Platform"/>
            <person name="Cuomo C."/>
            <person name="de Hoog S."/>
            <person name="Gorbushina A."/>
            <person name="Stielow B."/>
            <person name="Teixiera M."/>
            <person name="Abouelleil A."/>
            <person name="Chapman S.B."/>
            <person name="Priest M."/>
            <person name="Young S.K."/>
            <person name="Wortman J."/>
            <person name="Nusbaum C."/>
            <person name="Birren B."/>
        </authorList>
    </citation>
    <scope>NUCLEOTIDE SEQUENCE [LARGE SCALE GENOMIC DNA]</scope>
    <source>
        <strain evidence="2 3">CBS 102226</strain>
    </source>
</reference>
<feature type="region of interest" description="Disordered" evidence="1">
    <location>
        <begin position="96"/>
        <end position="121"/>
    </location>
</feature>
<name>A0A0D2KFA1_9EURO</name>
<feature type="compositionally biased region" description="Polar residues" evidence="1">
    <location>
        <begin position="1"/>
        <end position="14"/>
    </location>
</feature>
<gene>
    <name evidence="2" type="ORF">Z520_08875</name>
</gene>
<proteinExistence type="predicted"/>
<accession>A0A0D2KFA1</accession>
<feature type="compositionally biased region" description="Low complexity" evidence="1">
    <location>
        <begin position="96"/>
        <end position="107"/>
    </location>
</feature>